<keyword evidence="2" id="KW-1133">Transmembrane helix</keyword>
<proteinExistence type="predicted"/>
<dbReference type="Gramene" id="ABO96671">
    <property type="protein sequence ID" value="ABO96671"/>
    <property type="gene ID" value="OSTLU_32011"/>
</dbReference>
<evidence type="ECO:0000256" key="2">
    <source>
        <dbReference type="SAM" id="Phobius"/>
    </source>
</evidence>
<accession>A4RYF6</accession>
<dbReference type="GeneID" id="5002438"/>
<organism evidence="3 4">
    <name type="scientific">Ostreococcus lucimarinus (strain CCE9901)</name>
    <dbReference type="NCBI Taxonomy" id="436017"/>
    <lineage>
        <taxon>Eukaryota</taxon>
        <taxon>Viridiplantae</taxon>
        <taxon>Chlorophyta</taxon>
        <taxon>Mamiellophyceae</taxon>
        <taxon>Mamiellales</taxon>
        <taxon>Bathycoccaceae</taxon>
        <taxon>Ostreococcus</taxon>
    </lineage>
</organism>
<feature type="transmembrane region" description="Helical" evidence="2">
    <location>
        <begin position="86"/>
        <end position="104"/>
    </location>
</feature>
<sequence>MKAGVRQTARMSGKDAMPTPKTLKACASALADERASTLVALDASAACEKALKATRGDDATYLQDAGELRDMLETVKRALDGANFRLFLFQVVFSLVVACALALASQPAVRESFRNLLNSSDRRQIEANARQSAPSRAPRVVVTPASPTRLSRVESKTRIE</sequence>
<keyword evidence="4" id="KW-1185">Reference proteome</keyword>
<dbReference type="AlphaFoldDB" id="A4RYF6"/>
<protein>
    <submittedName>
        <fullName evidence="3">Uncharacterized protein</fullName>
    </submittedName>
</protein>
<feature type="region of interest" description="Disordered" evidence="1">
    <location>
        <begin position="126"/>
        <end position="160"/>
    </location>
</feature>
<reference evidence="3 4" key="1">
    <citation type="journal article" date="2007" name="Proc. Natl. Acad. Sci. U.S.A.">
        <title>The tiny eukaryote Ostreococcus provides genomic insights into the paradox of plankton speciation.</title>
        <authorList>
            <person name="Palenik B."/>
            <person name="Grimwood J."/>
            <person name="Aerts A."/>
            <person name="Rouze P."/>
            <person name="Salamov A."/>
            <person name="Putnam N."/>
            <person name="Dupont C."/>
            <person name="Jorgensen R."/>
            <person name="Derelle E."/>
            <person name="Rombauts S."/>
            <person name="Zhou K."/>
            <person name="Otillar R."/>
            <person name="Merchant S.S."/>
            <person name="Podell S."/>
            <person name="Gaasterland T."/>
            <person name="Napoli C."/>
            <person name="Gendler K."/>
            <person name="Manuell A."/>
            <person name="Tai V."/>
            <person name="Vallon O."/>
            <person name="Piganeau G."/>
            <person name="Jancek S."/>
            <person name="Heijde M."/>
            <person name="Jabbari K."/>
            <person name="Bowler C."/>
            <person name="Lohr M."/>
            <person name="Robbens S."/>
            <person name="Werner G."/>
            <person name="Dubchak I."/>
            <person name="Pazour G.J."/>
            <person name="Ren Q."/>
            <person name="Paulsen I."/>
            <person name="Delwiche C."/>
            <person name="Schmutz J."/>
            <person name="Rokhsar D."/>
            <person name="Van de Peer Y."/>
            <person name="Moreau H."/>
            <person name="Grigoriev I.V."/>
        </authorList>
    </citation>
    <scope>NUCLEOTIDE SEQUENCE [LARGE SCALE GENOMIC DNA]</scope>
    <source>
        <strain evidence="3 4">CCE9901</strain>
    </source>
</reference>
<evidence type="ECO:0000256" key="1">
    <source>
        <dbReference type="SAM" id="MobiDB-lite"/>
    </source>
</evidence>
<dbReference type="EMBL" id="CP000586">
    <property type="protein sequence ID" value="ABO96671.1"/>
    <property type="molecule type" value="Genomic_DNA"/>
</dbReference>
<dbReference type="Proteomes" id="UP000001568">
    <property type="component" value="Chromosome 6"/>
</dbReference>
<keyword evidence="2" id="KW-0472">Membrane</keyword>
<keyword evidence="2" id="KW-0812">Transmembrane</keyword>
<gene>
    <name evidence="3" type="ORF">OSTLU_32011</name>
</gene>
<feature type="compositionally biased region" description="Basic and acidic residues" evidence="1">
    <location>
        <begin position="151"/>
        <end position="160"/>
    </location>
</feature>
<evidence type="ECO:0000313" key="3">
    <source>
        <dbReference type="EMBL" id="ABO96671.1"/>
    </source>
</evidence>
<dbReference type="RefSeq" id="XP_001418378.1">
    <property type="nucleotide sequence ID" value="XM_001418341.1"/>
</dbReference>
<dbReference type="OrthoDB" id="10661183at2759"/>
<name>A4RYF6_OSTLU</name>
<dbReference type="KEGG" id="olu:OSTLU_32011"/>
<evidence type="ECO:0000313" key="4">
    <source>
        <dbReference type="Proteomes" id="UP000001568"/>
    </source>
</evidence>
<dbReference type="HOGENOM" id="CLU_1655091_0_0_1"/>